<dbReference type="EMBL" id="KL197721">
    <property type="protein sequence ID" value="KDQ56548.1"/>
    <property type="molecule type" value="Genomic_DNA"/>
</dbReference>
<dbReference type="HOGENOM" id="CLU_033082_3_2_1"/>
<organism evidence="2 3">
    <name type="scientific">Jaapia argillacea MUCL 33604</name>
    <dbReference type="NCBI Taxonomy" id="933084"/>
    <lineage>
        <taxon>Eukaryota</taxon>
        <taxon>Fungi</taxon>
        <taxon>Dikarya</taxon>
        <taxon>Basidiomycota</taxon>
        <taxon>Agaricomycotina</taxon>
        <taxon>Agaricomycetes</taxon>
        <taxon>Agaricomycetidae</taxon>
        <taxon>Jaapiales</taxon>
        <taxon>Jaapiaceae</taxon>
        <taxon>Jaapia</taxon>
    </lineage>
</organism>
<sequence length="329" mass="37649">MSDDKSRVKRRRTIYSPSSDTDADQRVRRSSIWFDDGNIVIIAEDTHFKIYGGWLSSRFASIAFADMLSQTSPTDLLDGCRILRLSDSADDITHLLNALLDRRYFRDEGSQPFPIVKALLRLGKKYGIDHLWEDAKSRLQTDFPHRLEEWDEMAGWVAISGSLSVQIDAIGLAWETGLLSILPAAFYSCCYEKDYLEVAFTGSRRPDGSIARLSQEDQARFGKGRRELLRAQAKYSFSWLDPENLTNNPTGCVTVIGCRKVKDNLFRRLWSPVPDVWALEAWNVEWEVDLCSHCTTSAKKSFINGQKQIWDELPAIFELPPWAELMREP</sequence>
<keyword evidence="3" id="KW-1185">Reference proteome</keyword>
<evidence type="ECO:0008006" key="4">
    <source>
        <dbReference type="Google" id="ProtNLM"/>
    </source>
</evidence>
<feature type="region of interest" description="Disordered" evidence="1">
    <location>
        <begin position="1"/>
        <end position="22"/>
    </location>
</feature>
<evidence type="ECO:0000313" key="3">
    <source>
        <dbReference type="Proteomes" id="UP000027265"/>
    </source>
</evidence>
<dbReference type="Proteomes" id="UP000027265">
    <property type="component" value="Unassembled WGS sequence"/>
</dbReference>
<evidence type="ECO:0000256" key="1">
    <source>
        <dbReference type="SAM" id="MobiDB-lite"/>
    </source>
</evidence>
<dbReference type="STRING" id="933084.A0A067PP22"/>
<dbReference type="OrthoDB" id="3217871at2759"/>
<proteinExistence type="predicted"/>
<evidence type="ECO:0000313" key="2">
    <source>
        <dbReference type="EMBL" id="KDQ56548.1"/>
    </source>
</evidence>
<protein>
    <recommendedName>
        <fullName evidence="4">BTB domain-containing protein</fullName>
    </recommendedName>
</protein>
<name>A0A067PP22_9AGAM</name>
<gene>
    <name evidence="2" type="ORF">JAAARDRAFT_131676</name>
</gene>
<reference evidence="3" key="1">
    <citation type="journal article" date="2014" name="Proc. Natl. Acad. Sci. U.S.A.">
        <title>Extensive sampling of basidiomycete genomes demonstrates inadequacy of the white-rot/brown-rot paradigm for wood decay fungi.</title>
        <authorList>
            <person name="Riley R."/>
            <person name="Salamov A.A."/>
            <person name="Brown D.W."/>
            <person name="Nagy L.G."/>
            <person name="Floudas D."/>
            <person name="Held B.W."/>
            <person name="Levasseur A."/>
            <person name="Lombard V."/>
            <person name="Morin E."/>
            <person name="Otillar R."/>
            <person name="Lindquist E.A."/>
            <person name="Sun H."/>
            <person name="LaButti K.M."/>
            <person name="Schmutz J."/>
            <person name="Jabbour D."/>
            <person name="Luo H."/>
            <person name="Baker S.E."/>
            <person name="Pisabarro A.G."/>
            <person name="Walton J.D."/>
            <person name="Blanchette R.A."/>
            <person name="Henrissat B."/>
            <person name="Martin F."/>
            <person name="Cullen D."/>
            <person name="Hibbett D.S."/>
            <person name="Grigoriev I.V."/>
        </authorList>
    </citation>
    <scope>NUCLEOTIDE SEQUENCE [LARGE SCALE GENOMIC DNA]</scope>
    <source>
        <strain evidence="3">MUCL 33604</strain>
    </source>
</reference>
<accession>A0A067PP22</accession>
<dbReference type="AlphaFoldDB" id="A0A067PP22"/>
<dbReference type="InParanoid" id="A0A067PP22"/>